<feature type="compositionally biased region" description="Basic and acidic residues" evidence="1">
    <location>
        <begin position="30"/>
        <end position="42"/>
    </location>
</feature>
<organism evidence="2">
    <name type="scientific">Triatoma infestans</name>
    <name type="common">Assassin bug</name>
    <dbReference type="NCBI Taxonomy" id="30076"/>
    <lineage>
        <taxon>Eukaryota</taxon>
        <taxon>Metazoa</taxon>
        <taxon>Ecdysozoa</taxon>
        <taxon>Arthropoda</taxon>
        <taxon>Hexapoda</taxon>
        <taxon>Insecta</taxon>
        <taxon>Pterygota</taxon>
        <taxon>Neoptera</taxon>
        <taxon>Paraneoptera</taxon>
        <taxon>Hemiptera</taxon>
        <taxon>Heteroptera</taxon>
        <taxon>Panheteroptera</taxon>
        <taxon>Cimicomorpha</taxon>
        <taxon>Reduviidae</taxon>
        <taxon>Triatominae</taxon>
        <taxon>Triatoma</taxon>
    </lineage>
</organism>
<feature type="non-terminal residue" evidence="2">
    <location>
        <position position="1"/>
    </location>
</feature>
<feature type="non-terminal residue" evidence="2">
    <location>
        <position position="161"/>
    </location>
</feature>
<evidence type="ECO:0000313" key="2">
    <source>
        <dbReference type="EMBL" id="JAR96682.1"/>
    </source>
</evidence>
<reference evidence="2" key="2">
    <citation type="journal article" date="2017" name="J. Med. Entomol.">
        <title>Transcriptome Analysis of the Triatoma infestans (Hemiptera: Reduviidae) Integument.</title>
        <authorList>
            <person name="Calderon-Fernandez G.M."/>
            <person name="Moriconi D.E."/>
            <person name="Dulbecco A.B."/>
            <person name="Juarez M.P."/>
        </authorList>
    </citation>
    <scope>NUCLEOTIDE SEQUENCE</scope>
    <source>
        <strain evidence="2">Int1</strain>
        <tissue evidence="2">Integument</tissue>
    </source>
</reference>
<protein>
    <submittedName>
        <fullName evidence="2">Protein regulator of cytokinesis 1-like protein isoform x2</fullName>
    </submittedName>
</protein>
<proteinExistence type="predicted"/>
<reference evidence="2" key="1">
    <citation type="submission" date="2016-04" db="EMBL/GenBank/DDBJ databases">
        <authorList>
            <person name="Calderon-Fernandez G.M.Sr."/>
        </authorList>
    </citation>
    <scope>NUCLEOTIDE SEQUENCE</scope>
    <source>
        <strain evidence="2">Int1</strain>
        <tissue evidence="2">Integument</tissue>
    </source>
</reference>
<evidence type="ECO:0000256" key="1">
    <source>
        <dbReference type="SAM" id="MobiDB-lite"/>
    </source>
</evidence>
<accession>A0A170VIC4</accession>
<dbReference type="AlphaFoldDB" id="A0A170VIC4"/>
<dbReference type="EMBL" id="GEMB01006667">
    <property type="protein sequence ID" value="JAR96682.1"/>
    <property type="molecule type" value="Transcribed_RNA"/>
</dbReference>
<sequence length="161" mass="18497">KTGKNFLWHGQDLLQKVVFDWEKRLQSKEKNKVPKKLDDHCKMTNNENHPRPAKRVRDFPSENVPQKRMTPIKCRNQYIPSSAGNKGGITPTVNVSTESLASYSIFQEQMEIGSNSERKKNALKEINYPFKSAFIANFDAQEMLQNTCYPGPTAQICNYTK</sequence>
<feature type="region of interest" description="Disordered" evidence="1">
    <location>
        <begin position="30"/>
        <end position="67"/>
    </location>
</feature>
<name>A0A170VIC4_TRIIF</name>